<dbReference type="Pfam" id="PF00067">
    <property type="entry name" value="p450"/>
    <property type="match status" value="1"/>
</dbReference>
<evidence type="ECO:0000256" key="2">
    <source>
        <dbReference type="ARBA" id="ARBA00003690"/>
    </source>
</evidence>
<keyword evidence="11 14" id="KW-0408">Iron</keyword>
<dbReference type="GO" id="GO:0020037">
    <property type="term" value="F:heme binding"/>
    <property type="evidence" value="ECO:0007669"/>
    <property type="project" value="InterPro"/>
</dbReference>
<evidence type="ECO:0000256" key="10">
    <source>
        <dbReference type="ARBA" id="ARBA00023002"/>
    </source>
</evidence>
<evidence type="ECO:0000313" key="17">
    <source>
        <dbReference type="Proteomes" id="UP000001070"/>
    </source>
</evidence>
<comment type="subcellular location">
    <subcellularLocation>
        <location evidence="4">Endoplasmic reticulum membrane</location>
        <topology evidence="4">Peripheral membrane protein</topology>
    </subcellularLocation>
    <subcellularLocation>
        <location evidence="3">Microsome membrane</location>
        <topology evidence="3">Peripheral membrane protein</topology>
    </subcellularLocation>
</comment>
<evidence type="ECO:0000256" key="8">
    <source>
        <dbReference type="ARBA" id="ARBA00022824"/>
    </source>
</evidence>
<evidence type="ECO:0000256" key="4">
    <source>
        <dbReference type="ARBA" id="ARBA00004406"/>
    </source>
</evidence>
<keyword evidence="8" id="KW-0256">Endoplasmic reticulum</keyword>
<comment type="similarity">
    <text evidence="5 15">Belongs to the cytochrome P450 family.</text>
</comment>
<dbReference type="InterPro" id="IPR017972">
    <property type="entry name" value="Cyt_P450_CS"/>
</dbReference>
<keyword evidence="6 14" id="KW-0349">Heme</keyword>
<dbReference type="AlphaFoldDB" id="B4J6U2"/>
<dbReference type="PhylomeDB" id="B4J6U2"/>
<gene>
    <name evidence="16" type="primary">Dgri\GH20129</name>
    <name evidence="16" type="ORF">Dgri_GH20129</name>
</gene>
<dbReference type="InterPro" id="IPR002403">
    <property type="entry name" value="Cyt_P450_E_grp-IV"/>
</dbReference>
<feature type="binding site" description="axial binding residue" evidence="14">
    <location>
        <position position="465"/>
    </location>
    <ligand>
        <name>heme</name>
        <dbReference type="ChEBI" id="CHEBI:30413"/>
    </ligand>
    <ligandPart>
        <name>Fe</name>
        <dbReference type="ChEBI" id="CHEBI:18248"/>
    </ligandPart>
</feature>
<accession>B4J6U2</accession>
<evidence type="ECO:0000256" key="3">
    <source>
        <dbReference type="ARBA" id="ARBA00004174"/>
    </source>
</evidence>
<evidence type="ECO:0000256" key="9">
    <source>
        <dbReference type="ARBA" id="ARBA00022848"/>
    </source>
</evidence>
<dbReference type="InterPro" id="IPR001128">
    <property type="entry name" value="Cyt_P450"/>
</dbReference>
<keyword evidence="7 14" id="KW-0479">Metal-binding</keyword>
<dbReference type="Proteomes" id="UP000001070">
    <property type="component" value="Unassembled WGS sequence"/>
</dbReference>
<dbReference type="EMBL" id="CH916367">
    <property type="protein sequence ID" value="EDW02023.1"/>
    <property type="molecule type" value="Genomic_DNA"/>
</dbReference>
<evidence type="ECO:0000256" key="5">
    <source>
        <dbReference type="ARBA" id="ARBA00010617"/>
    </source>
</evidence>
<comment type="function">
    <text evidence="2">May be involved in the metabolism of insect hormones and in the breakdown of synthetic insecticides.</text>
</comment>
<dbReference type="GO" id="GO:0016705">
    <property type="term" value="F:oxidoreductase activity, acting on paired donors, with incorporation or reduction of molecular oxygen"/>
    <property type="evidence" value="ECO:0007669"/>
    <property type="project" value="InterPro"/>
</dbReference>
<evidence type="ECO:0000256" key="7">
    <source>
        <dbReference type="ARBA" id="ARBA00022723"/>
    </source>
</evidence>
<dbReference type="PANTHER" id="PTHR24292">
    <property type="entry name" value="CYTOCHROME P450"/>
    <property type="match status" value="1"/>
</dbReference>
<dbReference type="GO" id="GO:0005506">
    <property type="term" value="F:iron ion binding"/>
    <property type="evidence" value="ECO:0007669"/>
    <property type="project" value="InterPro"/>
</dbReference>
<keyword evidence="9" id="KW-0492">Microsome</keyword>
<dbReference type="eggNOG" id="KOG0158">
    <property type="taxonomic scope" value="Eukaryota"/>
</dbReference>
<keyword evidence="13" id="KW-0472">Membrane</keyword>
<dbReference type="KEGG" id="dgr:6560889"/>
<protein>
    <submittedName>
        <fullName evidence="16">GH20129</fullName>
    </submittedName>
</protein>
<dbReference type="PRINTS" id="PR00465">
    <property type="entry name" value="EP450IV"/>
</dbReference>
<dbReference type="Gene3D" id="1.10.630.10">
    <property type="entry name" value="Cytochrome P450"/>
    <property type="match status" value="1"/>
</dbReference>
<dbReference type="PRINTS" id="PR00385">
    <property type="entry name" value="P450"/>
</dbReference>
<keyword evidence="12 15" id="KW-0503">Monooxygenase</keyword>
<dbReference type="FunFam" id="1.10.630.10:FF:000042">
    <property type="entry name" value="Cytochrome P450"/>
    <property type="match status" value="1"/>
</dbReference>
<comment type="cofactor">
    <cofactor evidence="1 14">
        <name>heme</name>
        <dbReference type="ChEBI" id="CHEBI:30413"/>
    </cofactor>
</comment>
<dbReference type="OMA" id="LWFNGEN"/>
<proteinExistence type="inferred from homology"/>
<sequence length="523" mass="60972">MALIVLTVLLVVVVLLYKLSMCPYKIFKERGIVHEPPRPFIGNVKIGVLLGRTPLLKMLIDEYCVFRHHKIHGFYNMREPFFVLHDVELIKRVGIQHFDNFTNHRSLMAIDYIDSIFAKGLTALKDDKWRKMRNTLTPCFTGSKLKAMFELINECSVEGVRYIECELRGANTNEIELEMKDYFGRFANDVIASSAFGLKVNSFAHQKNQFYTLGQSVLHISRLAMFKVFLYGIIPNVMKCLRVKVFDSRKVNYFINLVFDAMKYRAEHKIIRPDMIHLLMEAKRQFQQHRQNEIPPKSGEEQAEFNDEDLLAQCLLFFMVGFDVISTCLCFLTYELCMNQEVQSKLYDEISSVEEELQGKPLNYNMLAKMKYMDSVISESLRLWPPAFTLDRECGKDIDMFDENNELIVKFKKGDIINIPIIALHRDPHYFKDPELFSPERFSDENKGNIKPFTYLPFGLGPRGCIGNRMALMEVKSIIYHLVSKFKLVPAKKTVKNMMQSLNGFHMQPKEKFWIRFVTREGA</sequence>
<dbReference type="OrthoDB" id="2789670at2759"/>
<dbReference type="InterPro" id="IPR050476">
    <property type="entry name" value="Insect_CytP450_Detox"/>
</dbReference>
<evidence type="ECO:0000256" key="14">
    <source>
        <dbReference type="PIRSR" id="PIRSR602403-1"/>
    </source>
</evidence>
<evidence type="ECO:0000256" key="1">
    <source>
        <dbReference type="ARBA" id="ARBA00001971"/>
    </source>
</evidence>
<dbReference type="InParanoid" id="B4J6U2"/>
<dbReference type="PANTHER" id="PTHR24292:SF54">
    <property type="entry name" value="CYP9F3-RELATED"/>
    <property type="match status" value="1"/>
</dbReference>
<dbReference type="CDD" id="cd11056">
    <property type="entry name" value="CYP6-like"/>
    <property type="match status" value="1"/>
</dbReference>
<dbReference type="SUPFAM" id="SSF48264">
    <property type="entry name" value="Cytochrome P450"/>
    <property type="match status" value="1"/>
</dbReference>
<evidence type="ECO:0000256" key="15">
    <source>
        <dbReference type="RuleBase" id="RU000461"/>
    </source>
</evidence>
<reference evidence="16 17" key="1">
    <citation type="journal article" date="2007" name="Nature">
        <title>Evolution of genes and genomes on the Drosophila phylogeny.</title>
        <authorList>
            <consortium name="Drosophila 12 Genomes Consortium"/>
            <person name="Clark A.G."/>
            <person name="Eisen M.B."/>
            <person name="Smith D.R."/>
            <person name="Bergman C.M."/>
            <person name="Oliver B."/>
            <person name="Markow T.A."/>
            <person name="Kaufman T.C."/>
            <person name="Kellis M."/>
            <person name="Gelbart W."/>
            <person name="Iyer V.N."/>
            <person name="Pollard D.A."/>
            <person name="Sackton T.B."/>
            <person name="Larracuente A.M."/>
            <person name="Singh N.D."/>
            <person name="Abad J.P."/>
            <person name="Abt D.N."/>
            <person name="Adryan B."/>
            <person name="Aguade M."/>
            <person name="Akashi H."/>
            <person name="Anderson W.W."/>
            <person name="Aquadro C.F."/>
            <person name="Ardell D.H."/>
            <person name="Arguello R."/>
            <person name="Artieri C.G."/>
            <person name="Barbash D.A."/>
            <person name="Barker D."/>
            <person name="Barsanti P."/>
            <person name="Batterham P."/>
            <person name="Batzoglou S."/>
            <person name="Begun D."/>
            <person name="Bhutkar A."/>
            <person name="Blanco E."/>
            <person name="Bosak S.A."/>
            <person name="Bradley R.K."/>
            <person name="Brand A.D."/>
            <person name="Brent M.R."/>
            <person name="Brooks A.N."/>
            <person name="Brown R.H."/>
            <person name="Butlin R.K."/>
            <person name="Caggese C."/>
            <person name="Calvi B.R."/>
            <person name="Bernardo de Carvalho A."/>
            <person name="Caspi A."/>
            <person name="Castrezana S."/>
            <person name="Celniker S.E."/>
            <person name="Chang J.L."/>
            <person name="Chapple C."/>
            <person name="Chatterji S."/>
            <person name="Chinwalla A."/>
            <person name="Civetta A."/>
            <person name="Clifton S.W."/>
            <person name="Comeron J.M."/>
            <person name="Costello J.C."/>
            <person name="Coyne J.A."/>
            <person name="Daub J."/>
            <person name="David R.G."/>
            <person name="Delcher A.L."/>
            <person name="Delehaunty K."/>
            <person name="Do C.B."/>
            <person name="Ebling H."/>
            <person name="Edwards K."/>
            <person name="Eickbush T."/>
            <person name="Evans J.D."/>
            <person name="Filipski A."/>
            <person name="Findeiss S."/>
            <person name="Freyhult E."/>
            <person name="Fulton L."/>
            <person name="Fulton R."/>
            <person name="Garcia A.C."/>
            <person name="Gardiner A."/>
            <person name="Garfield D.A."/>
            <person name="Garvin B.E."/>
            <person name="Gibson G."/>
            <person name="Gilbert D."/>
            <person name="Gnerre S."/>
            <person name="Godfrey J."/>
            <person name="Good R."/>
            <person name="Gotea V."/>
            <person name="Gravely B."/>
            <person name="Greenberg A.J."/>
            <person name="Griffiths-Jones S."/>
            <person name="Gross S."/>
            <person name="Guigo R."/>
            <person name="Gustafson E.A."/>
            <person name="Haerty W."/>
            <person name="Hahn M.W."/>
            <person name="Halligan D.L."/>
            <person name="Halpern A.L."/>
            <person name="Halter G.M."/>
            <person name="Han M.V."/>
            <person name="Heger A."/>
            <person name="Hillier L."/>
            <person name="Hinrichs A.S."/>
            <person name="Holmes I."/>
            <person name="Hoskins R.A."/>
            <person name="Hubisz M.J."/>
            <person name="Hultmark D."/>
            <person name="Huntley M.A."/>
            <person name="Jaffe D.B."/>
            <person name="Jagadeeshan S."/>
            <person name="Jeck W.R."/>
            <person name="Johnson J."/>
            <person name="Jones C.D."/>
            <person name="Jordan W.C."/>
            <person name="Karpen G.H."/>
            <person name="Kataoka E."/>
            <person name="Keightley P.D."/>
            <person name="Kheradpour P."/>
            <person name="Kirkness E.F."/>
            <person name="Koerich L.B."/>
            <person name="Kristiansen K."/>
            <person name="Kudrna D."/>
            <person name="Kulathinal R.J."/>
            <person name="Kumar S."/>
            <person name="Kwok R."/>
            <person name="Lander E."/>
            <person name="Langley C.H."/>
            <person name="Lapoint R."/>
            <person name="Lazzaro B.P."/>
            <person name="Lee S.J."/>
            <person name="Levesque L."/>
            <person name="Li R."/>
            <person name="Lin C.F."/>
            <person name="Lin M.F."/>
            <person name="Lindblad-Toh K."/>
            <person name="Llopart A."/>
            <person name="Long M."/>
            <person name="Low L."/>
            <person name="Lozovsky E."/>
            <person name="Lu J."/>
            <person name="Luo M."/>
            <person name="Machado C.A."/>
            <person name="Makalowski W."/>
            <person name="Marzo M."/>
            <person name="Matsuda M."/>
            <person name="Matzkin L."/>
            <person name="McAllister B."/>
            <person name="McBride C.S."/>
            <person name="McKernan B."/>
            <person name="McKernan K."/>
            <person name="Mendez-Lago M."/>
            <person name="Minx P."/>
            <person name="Mollenhauer M.U."/>
            <person name="Montooth K."/>
            <person name="Mount S.M."/>
            <person name="Mu X."/>
            <person name="Myers E."/>
            <person name="Negre B."/>
            <person name="Newfeld S."/>
            <person name="Nielsen R."/>
            <person name="Noor M.A."/>
            <person name="O'Grady P."/>
            <person name="Pachter L."/>
            <person name="Papaceit M."/>
            <person name="Parisi M.J."/>
            <person name="Parisi M."/>
            <person name="Parts L."/>
            <person name="Pedersen J.S."/>
            <person name="Pesole G."/>
            <person name="Phillippy A.M."/>
            <person name="Ponting C.P."/>
            <person name="Pop M."/>
            <person name="Porcelli D."/>
            <person name="Powell J.R."/>
            <person name="Prohaska S."/>
            <person name="Pruitt K."/>
            <person name="Puig M."/>
            <person name="Quesneville H."/>
            <person name="Ram K.R."/>
            <person name="Rand D."/>
            <person name="Rasmussen M.D."/>
            <person name="Reed L.K."/>
            <person name="Reenan R."/>
            <person name="Reily A."/>
            <person name="Remington K.A."/>
            <person name="Rieger T.T."/>
            <person name="Ritchie M.G."/>
            <person name="Robin C."/>
            <person name="Rogers Y.H."/>
            <person name="Rohde C."/>
            <person name="Rozas J."/>
            <person name="Rubenfield M.J."/>
            <person name="Ruiz A."/>
            <person name="Russo S."/>
            <person name="Salzberg S.L."/>
            <person name="Sanchez-Gracia A."/>
            <person name="Saranga D.J."/>
            <person name="Sato H."/>
            <person name="Schaeffer S.W."/>
            <person name="Schatz M.C."/>
            <person name="Schlenke T."/>
            <person name="Schwartz R."/>
            <person name="Segarra C."/>
            <person name="Singh R.S."/>
            <person name="Sirot L."/>
            <person name="Sirota M."/>
            <person name="Sisneros N.B."/>
            <person name="Smith C.D."/>
            <person name="Smith T.F."/>
            <person name="Spieth J."/>
            <person name="Stage D.E."/>
            <person name="Stark A."/>
            <person name="Stephan W."/>
            <person name="Strausberg R.L."/>
            <person name="Strempel S."/>
            <person name="Sturgill D."/>
            <person name="Sutton G."/>
            <person name="Sutton G.G."/>
            <person name="Tao W."/>
            <person name="Teichmann S."/>
            <person name="Tobari Y.N."/>
            <person name="Tomimura Y."/>
            <person name="Tsolas J.M."/>
            <person name="Valente V.L."/>
            <person name="Venter E."/>
            <person name="Venter J.C."/>
            <person name="Vicario S."/>
            <person name="Vieira F.G."/>
            <person name="Vilella A.J."/>
            <person name="Villasante A."/>
            <person name="Walenz B."/>
            <person name="Wang J."/>
            <person name="Wasserman M."/>
            <person name="Watts T."/>
            <person name="Wilson D."/>
            <person name="Wilson R.K."/>
            <person name="Wing R.A."/>
            <person name="Wolfner M.F."/>
            <person name="Wong A."/>
            <person name="Wong G.K."/>
            <person name="Wu C.I."/>
            <person name="Wu G."/>
            <person name="Yamamoto D."/>
            <person name="Yang H.P."/>
            <person name="Yang S.P."/>
            <person name="Yorke J.A."/>
            <person name="Yoshida K."/>
            <person name="Zdobnov E."/>
            <person name="Zhang P."/>
            <person name="Zhang Y."/>
            <person name="Zimin A.V."/>
            <person name="Baldwin J."/>
            <person name="Abdouelleil A."/>
            <person name="Abdulkadir J."/>
            <person name="Abebe A."/>
            <person name="Abera B."/>
            <person name="Abreu J."/>
            <person name="Acer S.C."/>
            <person name="Aftuck L."/>
            <person name="Alexander A."/>
            <person name="An P."/>
            <person name="Anderson E."/>
            <person name="Anderson S."/>
            <person name="Arachi H."/>
            <person name="Azer M."/>
            <person name="Bachantsang P."/>
            <person name="Barry A."/>
            <person name="Bayul T."/>
            <person name="Berlin A."/>
            <person name="Bessette D."/>
            <person name="Bloom T."/>
            <person name="Blye J."/>
            <person name="Boguslavskiy L."/>
            <person name="Bonnet C."/>
            <person name="Boukhgalter B."/>
            <person name="Bourzgui I."/>
            <person name="Brown A."/>
            <person name="Cahill P."/>
            <person name="Channer S."/>
            <person name="Cheshatsang Y."/>
            <person name="Chuda L."/>
            <person name="Citroen M."/>
            <person name="Collymore A."/>
            <person name="Cooke P."/>
            <person name="Costello M."/>
            <person name="D'Aco K."/>
            <person name="Daza R."/>
            <person name="De Haan G."/>
            <person name="DeGray S."/>
            <person name="DeMaso C."/>
            <person name="Dhargay N."/>
            <person name="Dooley K."/>
            <person name="Dooley E."/>
            <person name="Doricent M."/>
            <person name="Dorje P."/>
            <person name="Dorjee K."/>
            <person name="Dupes A."/>
            <person name="Elong R."/>
            <person name="Falk J."/>
            <person name="Farina A."/>
            <person name="Faro S."/>
            <person name="Ferguson D."/>
            <person name="Fisher S."/>
            <person name="Foley C.D."/>
            <person name="Franke A."/>
            <person name="Friedrich D."/>
            <person name="Gadbois L."/>
            <person name="Gearin G."/>
            <person name="Gearin C.R."/>
            <person name="Giannoukos G."/>
            <person name="Goode T."/>
            <person name="Graham J."/>
            <person name="Grandbois E."/>
            <person name="Grewal S."/>
            <person name="Gyaltsen K."/>
            <person name="Hafez N."/>
            <person name="Hagos B."/>
            <person name="Hall J."/>
            <person name="Henson C."/>
            <person name="Hollinger A."/>
            <person name="Honan T."/>
            <person name="Huard M.D."/>
            <person name="Hughes L."/>
            <person name="Hurhula B."/>
            <person name="Husby M.E."/>
            <person name="Kamat A."/>
            <person name="Kanga B."/>
            <person name="Kashin S."/>
            <person name="Khazanovich D."/>
            <person name="Kisner P."/>
            <person name="Lance K."/>
            <person name="Lara M."/>
            <person name="Lee W."/>
            <person name="Lennon N."/>
            <person name="Letendre F."/>
            <person name="LeVine R."/>
            <person name="Lipovsky A."/>
            <person name="Liu X."/>
            <person name="Liu J."/>
            <person name="Liu S."/>
            <person name="Lokyitsang T."/>
            <person name="Lokyitsang Y."/>
            <person name="Lubonja R."/>
            <person name="Lui A."/>
            <person name="MacDonald P."/>
            <person name="Magnisalis V."/>
            <person name="Maru K."/>
            <person name="Matthews C."/>
            <person name="McCusker W."/>
            <person name="McDonough S."/>
            <person name="Mehta T."/>
            <person name="Meldrim J."/>
            <person name="Meneus L."/>
            <person name="Mihai O."/>
            <person name="Mihalev A."/>
            <person name="Mihova T."/>
            <person name="Mittelman R."/>
            <person name="Mlenga V."/>
            <person name="Montmayeur A."/>
            <person name="Mulrain L."/>
            <person name="Navidi A."/>
            <person name="Naylor J."/>
            <person name="Negash T."/>
            <person name="Nguyen T."/>
            <person name="Nguyen N."/>
            <person name="Nicol R."/>
            <person name="Norbu C."/>
            <person name="Norbu N."/>
            <person name="Novod N."/>
            <person name="O'Neill B."/>
            <person name="Osman S."/>
            <person name="Markiewicz E."/>
            <person name="Oyono O.L."/>
            <person name="Patti C."/>
            <person name="Phunkhang P."/>
            <person name="Pierre F."/>
            <person name="Priest M."/>
            <person name="Raghuraman S."/>
            <person name="Rege F."/>
            <person name="Reyes R."/>
            <person name="Rise C."/>
            <person name="Rogov P."/>
            <person name="Ross K."/>
            <person name="Ryan E."/>
            <person name="Settipalli S."/>
            <person name="Shea T."/>
            <person name="Sherpa N."/>
            <person name="Shi L."/>
            <person name="Shih D."/>
            <person name="Sparrow T."/>
            <person name="Spaulding J."/>
            <person name="Stalker J."/>
            <person name="Stange-Thomann N."/>
            <person name="Stavropoulos S."/>
            <person name="Stone C."/>
            <person name="Strader C."/>
            <person name="Tesfaye S."/>
            <person name="Thomson T."/>
            <person name="Thoulutsang Y."/>
            <person name="Thoulutsang D."/>
            <person name="Topham K."/>
            <person name="Topping I."/>
            <person name="Tsamla T."/>
            <person name="Vassiliev H."/>
            <person name="Vo A."/>
            <person name="Wangchuk T."/>
            <person name="Wangdi T."/>
            <person name="Weiand M."/>
            <person name="Wilkinson J."/>
            <person name="Wilson A."/>
            <person name="Yadav S."/>
            <person name="Young G."/>
            <person name="Yu Q."/>
            <person name="Zembek L."/>
            <person name="Zhong D."/>
            <person name="Zimmer A."/>
            <person name="Zwirko Z."/>
            <person name="Jaffe D.B."/>
            <person name="Alvarez P."/>
            <person name="Brockman W."/>
            <person name="Butler J."/>
            <person name="Chin C."/>
            <person name="Gnerre S."/>
            <person name="Grabherr M."/>
            <person name="Kleber M."/>
            <person name="Mauceli E."/>
            <person name="MacCallum I."/>
        </authorList>
    </citation>
    <scope>NUCLEOTIDE SEQUENCE [LARGE SCALE GENOMIC DNA]</scope>
    <source>
        <strain evidence="17">Tucson 15287-2541.00</strain>
    </source>
</reference>
<dbReference type="GO" id="GO:0005789">
    <property type="term" value="C:endoplasmic reticulum membrane"/>
    <property type="evidence" value="ECO:0007669"/>
    <property type="project" value="UniProtKB-SubCell"/>
</dbReference>
<dbReference type="STRING" id="7222.B4J6U2"/>
<keyword evidence="10 15" id="KW-0560">Oxidoreductase</keyword>
<evidence type="ECO:0000256" key="11">
    <source>
        <dbReference type="ARBA" id="ARBA00023004"/>
    </source>
</evidence>
<dbReference type="PROSITE" id="PS00086">
    <property type="entry name" value="CYTOCHROME_P450"/>
    <property type="match status" value="1"/>
</dbReference>
<dbReference type="GO" id="GO:0004497">
    <property type="term" value="F:monooxygenase activity"/>
    <property type="evidence" value="ECO:0007669"/>
    <property type="project" value="UniProtKB-KW"/>
</dbReference>
<evidence type="ECO:0000256" key="6">
    <source>
        <dbReference type="ARBA" id="ARBA00022617"/>
    </source>
</evidence>
<keyword evidence="17" id="KW-1185">Reference proteome</keyword>
<evidence type="ECO:0000313" key="16">
    <source>
        <dbReference type="EMBL" id="EDW02023.1"/>
    </source>
</evidence>
<name>B4J6U2_DROGR</name>
<dbReference type="HOGENOM" id="CLU_001570_5_2_1"/>
<organism evidence="17">
    <name type="scientific">Drosophila grimshawi</name>
    <name type="common">Hawaiian fruit fly</name>
    <name type="synonym">Idiomyia grimshawi</name>
    <dbReference type="NCBI Taxonomy" id="7222"/>
    <lineage>
        <taxon>Eukaryota</taxon>
        <taxon>Metazoa</taxon>
        <taxon>Ecdysozoa</taxon>
        <taxon>Arthropoda</taxon>
        <taxon>Hexapoda</taxon>
        <taxon>Insecta</taxon>
        <taxon>Pterygota</taxon>
        <taxon>Neoptera</taxon>
        <taxon>Endopterygota</taxon>
        <taxon>Diptera</taxon>
        <taxon>Brachycera</taxon>
        <taxon>Muscomorpha</taxon>
        <taxon>Ephydroidea</taxon>
        <taxon>Drosophilidae</taxon>
        <taxon>Drosophila</taxon>
        <taxon>Hawaiian Drosophila</taxon>
    </lineage>
</organism>
<dbReference type="InterPro" id="IPR036396">
    <property type="entry name" value="Cyt_P450_sf"/>
</dbReference>
<evidence type="ECO:0000256" key="12">
    <source>
        <dbReference type="ARBA" id="ARBA00023033"/>
    </source>
</evidence>
<evidence type="ECO:0000256" key="13">
    <source>
        <dbReference type="ARBA" id="ARBA00023136"/>
    </source>
</evidence>